<dbReference type="RefSeq" id="WP_340605657.1">
    <property type="nucleotide sequence ID" value="NZ_JBBMXV010000006.1"/>
</dbReference>
<organism evidence="7 8">
    <name type="scientific">Halalkalicoccus tibetensis</name>
    <dbReference type="NCBI Taxonomy" id="175632"/>
    <lineage>
        <taxon>Archaea</taxon>
        <taxon>Methanobacteriati</taxon>
        <taxon>Methanobacteriota</taxon>
        <taxon>Stenosarchaea group</taxon>
        <taxon>Halobacteria</taxon>
        <taxon>Halobacteriales</taxon>
        <taxon>Halococcaceae</taxon>
        <taxon>Halalkalicoccus</taxon>
    </lineage>
</organism>
<dbReference type="InterPro" id="IPR054827">
    <property type="entry name" value="thermosome_alpha"/>
</dbReference>
<dbReference type="PRINTS" id="PR00304">
    <property type="entry name" value="TCOMPLEXTCP1"/>
</dbReference>
<name>A0ABD5V7F8_9EURY</name>
<dbReference type="InterPro" id="IPR027410">
    <property type="entry name" value="TCP-1-like_intermed_sf"/>
</dbReference>
<dbReference type="AlphaFoldDB" id="A0ABD5V7F8"/>
<evidence type="ECO:0000256" key="3">
    <source>
        <dbReference type="ARBA" id="ARBA00022840"/>
    </source>
</evidence>
<keyword evidence="4 5" id="KW-0143">Chaperone</keyword>
<dbReference type="InterPro" id="IPR027413">
    <property type="entry name" value="GROEL-like_equatorial_sf"/>
</dbReference>
<evidence type="ECO:0000256" key="5">
    <source>
        <dbReference type="RuleBase" id="RU004187"/>
    </source>
</evidence>
<dbReference type="NCBIfam" id="NF041083">
    <property type="entry name" value="thermosome_beta"/>
    <property type="match status" value="1"/>
</dbReference>
<evidence type="ECO:0000256" key="1">
    <source>
        <dbReference type="ARBA" id="ARBA00008020"/>
    </source>
</evidence>
<sequence length="561" mass="60349">MVDNSVSRGSSITSETDDEPAAWETNMKAGQQLAEVIRTTLGPNGLDKMLITSDGKIIITNDGASILDRMNISNPVANLVVTVAEQQDSKVGDGTTTAVLLAGKLLSEAETLLERGVHPTAIARGYHLAASHAADALDDWTVSIDFDDDDRLREIARTVVTGKWDESGTEFLANKAVETVRAIERDGRVGFERITRKTIPGGSFYDSTVLNGLVIDMNESSTDVVSPETGLPRRYDDATIALIDQELSIDKPNGIGAVDLTSYEDYQALQDYERDIYESHADAITASGADVVFCQQSIDDPVRYLLARAGVLSVERTRRDELHKLARATGSQPVTIEELSSATVGTAETVDRRSVGPTEITVVSGFDEFKQVSVLFRGGTEHVAEETKRMLDNCFYALKLAIEDEAIVPGGGATEVGLARELRTFATGQAGKEQLAIEAFADALETIPRTLAESSGMDPIDAILELRTAHHDGASAAGLDLQTKSVADMTERGVLEPLYIKRRAVASAAEIATMIVRVDDNVSVTGDHGTHEHDHDHDHGPSGAVHSTEGYPWAVGHSMGH</sequence>
<keyword evidence="8" id="KW-1185">Reference proteome</keyword>
<feature type="region of interest" description="Disordered" evidence="6">
    <location>
        <begin position="523"/>
        <end position="561"/>
    </location>
</feature>
<dbReference type="Proteomes" id="UP001596312">
    <property type="component" value="Unassembled WGS sequence"/>
</dbReference>
<dbReference type="Gene3D" id="3.50.7.10">
    <property type="entry name" value="GroEL"/>
    <property type="match status" value="1"/>
</dbReference>
<dbReference type="SUPFAM" id="SSF52029">
    <property type="entry name" value="GroEL apical domain-like"/>
    <property type="match status" value="1"/>
</dbReference>
<dbReference type="SUPFAM" id="SSF48592">
    <property type="entry name" value="GroEL equatorial domain-like"/>
    <property type="match status" value="1"/>
</dbReference>
<dbReference type="InterPro" id="IPR002423">
    <property type="entry name" value="Cpn60/GroEL/TCP-1"/>
</dbReference>
<feature type="compositionally biased region" description="Basic and acidic residues" evidence="6">
    <location>
        <begin position="528"/>
        <end position="540"/>
    </location>
</feature>
<evidence type="ECO:0000313" key="8">
    <source>
        <dbReference type="Proteomes" id="UP001596312"/>
    </source>
</evidence>
<dbReference type="PROSITE" id="PS00995">
    <property type="entry name" value="TCP1_3"/>
    <property type="match status" value="1"/>
</dbReference>
<comment type="caution">
    <text evidence="7">The sequence shown here is derived from an EMBL/GenBank/DDBJ whole genome shotgun (WGS) entry which is preliminary data.</text>
</comment>
<gene>
    <name evidence="7" type="primary">thsA</name>
    <name evidence="7" type="ORF">ACFQGH_17605</name>
</gene>
<dbReference type="Gene3D" id="3.30.260.10">
    <property type="entry name" value="TCP-1-like chaperonin intermediate domain"/>
    <property type="match status" value="1"/>
</dbReference>
<dbReference type="PANTHER" id="PTHR11353">
    <property type="entry name" value="CHAPERONIN"/>
    <property type="match status" value="1"/>
</dbReference>
<dbReference type="InterPro" id="IPR027409">
    <property type="entry name" value="GroEL-like_apical_dom_sf"/>
</dbReference>
<keyword evidence="2 5" id="KW-0547">Nucleotide-binding</keyword>
<dbReference type="SUPFAM" id="SSF54849">
    <property type="entry name" value="GroEL-intermediate domain like"/>
    <property type="match status" value="1"/>
</dbReference>
<dbReference type="InterPro" id="IPR053374">
    <property type="entry name" value="TCP-1_chaperonin"/>
</dbReference>
<comment type="similarity">
    <text evidence="1 5">Belongs to the TCP-1 chaperonin family.</text>
</comment>
<dbReference type="NCBIfam" id="NF041082">
    <property type="entry name" value="thermosome_alpha"/>
    <property type="match status" value="1"/>
</dbReference>
<dbReference type="PROSITE" id="PS00750">
    <property type="entry name" value="TCP1_1"/>
    <property type="match status" value="1"/>
</dbReference>
<evidence type="ECO:0000256" key="6">
    <source>
        <dbReference type="SAM" id="MobiDB-lite"/>
    </source>
</evidence>
<feature type="compositionally biased region" description="Polar residues" evidence="6">
    <location>
        <begin position="1"/>
        <end position="14"/>
    </location>
</feature>
<dbReference type="InterPro" id="IPR002194">
    <property type="entry name" value="Chaperonin_TCP-1_CS"/>
</dbReference>
<protein>
    <submittedName>
        <fullName evidence="7">Thermosome subunit alpha</fullName>
    </submittedName>
</protein>
<evidence type="ECO:0000256" key="4">
    <source>
        <dbReference type="ARBA" id="ARBA00023186"/>
    </source>
</evidence>
<dbReference type="GO" id="GO:0005524">
    <property type="term" value="F:ATP binding"/>
    <property type="evidence" value="ECO:0007669"/>
    <property type="project" value="UniProtKB-KW"/>
</dbReference>
<accession>A0ABD5V7F8</accession>
<dbReference type="Pfam" id="PF00118">
    <property type="entry name" value="Cpn60_TCP1"/>
    <property type="match status" value="1"/>
</dbReference>
<keyword evidence="3 5" id="KW-0067">ATP-binding</keyword>
<evidence type="ECO:0000256" key="2">
    <source>
        <dbReference type="ARBA" id="ARBA00022741"/>
    </source>
</evidence>
<proteinExistence type="inferred from homology"/>
<dbReference type="EMBL" id="JBHSXQ010000006">
    <property type="protein sequence ID" value="MFC6907009.1"/>
    <property type="molecule type" value="Genomic_DNA"/>
</dbReference>
<evidence type="ECO:0000313" key="7">
    <source>
        <dbReference type="EMBL" id="MFC6907009.1"/>
    </source>
</evidence>
<dbReference type="InterPro" id="IPR017998">
    <property type="entry name" value="Chaperone_TCP-1"/>
</dbReference>
<dbReference type="Gene3D" id="1.10.560.10">
    <property type="entry name" value="GroEL-like equatorial domain"/>
    <property type="match status" value="1"/>
</dbReference>
<feature type="region of interest" description="Disordered" evidence="6">
    <location>
        <begin position="1"/>
        <end position="21"/>
    </location>
</feature>
<reference evidence="7 8" key="1">
    <citation type="journal article" date="2019" name="Int. J. Syst. Evol. Microbiol.">
        <title>The Global Catalogue of Microorganisms (GCM) 10K type strain sequencing project: providing services to taxonomists for standard genome sequencing and annotation.</title>
        <authorList>
            <consortium name="The Broad Institute Genomics Platform"/>
            <consortium name="The Broad Institute Genome Sequencing Center for Infectious Disease"/>
            <person name="Wu L."/>
            <person name="Ma J."/>
        </authorList>
    </citation>
    <scope>NUCLEOTIDE SEQUENCE [LARGE SCALE GENOMIC DNA]</scope>
    <source>
        <strain evidence="7 8">CGMCC 1.3240</strain>
    </source>
</reference>